<evidence type="ECO:0000313" key="2">
    <source>
        <dbReference type="EnsemblMetazoa" id="G30711.11:cds"/>
    </source>
</evidence>
<dbReference type="Gene3D" id="3.40.50.620">
    <property type="entry name" value="HUPs"/>
    <property type="match status" value="1"/>
</dbReference>
<proteinExistence type="predicted"/>
<name>A0A8W8M2T9_MAGGI</name>
<dbReference type="Proteomes" id="UP000005408">
    <property type="component" value="Unassembled WGS sequence"/>
</dbReference>
<feature type="domain" description="UspA" evidence="1">
    <location>
        <begin position="6"/>
        <end position="151"/>
    </location>
</feature>
<dbReference type="PANTHER" id="PTHR46989:SF3">
    <property type="entry name" value="USPA DOMAIN-CONTAINING PROTEIN"/>
    <property type="match status" value="1"/>
</dbReference>
<organism evidence="2 3">
    <name type="scientific">Magallana gigas</name>
    <name type="common">Pacific oyster</name>
    <name type="synonym">Crassostrea gigas</name>
    <dbReference type="NCBI Taxonomy" id="29159"/>
    <lineage>
        <taxon>Eukaryota</taxon>
        <taxon>Metazoa</taxon>
        <taxon>Spiralia</taxon>
        <taxon>Lophotrochozoa</taxon>
        <taxon>Mollusca</taxon>
        <taxon>Bivalvia</taxon>
        <taxon>Autobranchia</taxon>
        <taxon>Pteriomorphia</taxon>
        <taxon>Ostreida</taxon>
        <taxon>Ostreoidea</taxon>
        <taxon>Ostreidae</taxon>
        <taxon>Magallana</taxon>
    </lineage>
</organism>
<dbReference type="SUPFAM" id="SSF52402">
    <property type="entry name" value="Adenine nucleotide alpha hydrolases-like"/>
    <property type="match status" value="1"/>
</dbReference>
<accession>A0A8W8M2T9</accession>
<protein>
    <recommendedName>
        <fullName evidence="1">UspA domain-containing protein</fullName>
    </recommendedName>
</protein>
<sequence>MATGKRTVVIAMDGSYHSGYAFQWYVDNIRKPNDVVYIVHSLERLRNEPFQTALGTADVQAVCNVLKEEEEQEKTLLDKLNELLKENKLTGEVKTGSGGKPGEVVIKIANEVGADMIVCGSRGHGKLRRTVMGVVSDFILHHSEVPVTICRHKPHNPELRKQNSLEPNGGAGLFGIDLDLNTAGNQFDCGLLVLRKVQTLIMRHGDRSLAKTIVVHDEHYLCVPIFPWVLQLLQKIHHEFRKNVPGNFLCAVDCQEALCLWLKGTIQSGSAYSLTVIDLDTLS</sequence>
<dbReference type="Pfam" id="PF00582">
    <property type="entry name" value="Usp"/>
    <property type="match status" value="1"/>
</dbReference>
<keyword evidence="3" id="KW-1185">Reference proteome</keyword>
<dbReference type="InterPro" id="IPR014729">
    <property type="entry name" value="Rossmann-like_a/b/a_fold"/>
</dbReference>
<dbReference type="PANTHER" id="PTHR46989">
    <property type="entry name" value="USP DOMAIN-CONTAINING PROTEIN"/>
    <property type="match status" value="1"/>
</dbReference>
<dbReference type="PRINTS" id="PR01438">
    <property type="entry name" value="UNVRSLSTRESS"/>
</dbReference>
<dbReference type="InterPro" id="IPR006016">
    <property type="entry name" value="UspA"/>
</dbReference>
<dbReference type="CDD" id="cd23659">
    <property type="entry name" value="USP_At3g01520-like"/>
    <property type="match status" value="1"/>
</dbReference>
<dbReference type="EnsemblMetazoa" id="G30711.11">
    <property type="protein sequence ID" value="G30711.11:cds"/>
    <property type="gene ID" value="G30711"/>
</dbReference>
<dbReference type="AlphaFoldDB" id="A0A8W8M2T9"/>
<reference evidence="2" key="1">
    <citation type="submission" date="2022-08" db="UniProtKB">
        <authorList>
            <consortium name="EnsemblMetazoa"/>
        </authorList>
    </citation>
    <scope>IDENTIFICATION</scope>
    <source>
        <strain evidence="2">05x7-T-G4-1.051#20</strain>
    </source>
</reference>
<dbReference type="InterPro" id="IPR006015">
    <property type="entry name" value="Universal_stress_UspA"/>
</dbReference>
<evidence type="ECO:0000313" key="3">
    <source>
        <dbReference type="Proteomes" id="UP000005408"/>
    </source>
</evidence>
<evidence type="ECO:0000259" key="1">
    <source>
        <dbReference type="Pfam" id="PF00582"/>
    </source>
</evidence>